<dbReference type="InterPro" id="IPR036748">
    <property type="entry name" value="MTH938-like_sf"/>
</dbReference>
<evidence type="ECO:0000313" key="2">
    <source>
        <dbReference type="Proteomes" id="UP001500227"/>
    </source>
</evidence>
<dbReference type="PANTHER" id="PTHR21192:SF2">
    <property type="entry name" value="NADH DEHYDROGENASE [UBIQUINONE] 1 ALPHA SUBCOMPLEX ASSEMBLY FACTOR 3"/>
    <property type="match status" value="1"/>
</dbReference>
<protein>
    <submittedName>
        <fullName evidence="1">Mth938-like domain-containing protein</fullName>
    </submittedName>
</protein>
<keyword evidence="2" id="KW-1185">Reference proteome</keyword>
<dbReference type="InterPro" id="IPR007523">
    <property type="entry name" value="NDUFAF3/AAMDC"/>
</dbReference>
<proteinExistence type="predicted"/>
<dbReference type="RefSeq" id="WP_345369952.1">
    <property type="nucleotide sequence ID" value="NZ_BAABKD010000008.1"/>
</dbReference>
<evidence type="ECO:0000313" key="1">
    <source>
        <dbReference type="EMBL" id="GAA5087965.1"/>
    </source>
</evidence>
<dbReference type="Pfam" id="PF04430">
    <property type="entry name" value="DUF498"/>
    <property type="match status" value="1"/>
</dbReference>
<dbReference type="EMBL" id="BAABKD010000008">
    <property type="protein sequence ID" value="GAA5087965.1"/>
    <property type="molecule type" value="Genomic_DNA"/>
</dbReference>
<comment type="caution">
    <text evidence="1">The sequence shown here is derived from an EMBL/GenBank/DDBJ whole genome shotgun (WGS) entry which is preliminary data.</text>
</comment>
<sequence length="144" mass="16083">MHLQKDTNPALNTVTAYGDDYIEINKTRHQRSIYFTPEGQIYDLGIQSPFDFTTELLQKITGVCAAAKSPMDFLDHAAPRFENPEQIEVLLIGTGKTQQLLPPELLHELLNARVGVEVMDSQAAARTYNILMSEGRRVVAALII</sequence>
<dbReference type="Proteomes" id="UP001500227">
    <property type="component" value="Unassembled WGS sequence"/>
</dbReference>
<organism evidence="1 2">
    <name type="scientific">Paenalcaligenes hermetiae</name>
    <dbReference type="NCBI Taxonomy" id="1157987"/>
    <lineage>
        <taxon>Bacteria</taxon>
        <taxon>Pseudomonadati</taxon>
        <taxon>Pseudomonadota</taxon>
        <taxon>Betaproteobacteria</taxon>
        <taxon>Burkholderiales</taxon>
        <taxon>Alcaligenaceae</taxon>
        <taxon>Paenalcaligenes</taxon>
    </lineage>
</organism>
<dbReference type="PANTHER" id="PTHR21192">
    <property type="entry name" value="NUCLEAR PROTEIN E3-3"/>
    <property type="match status" value="1"/>
</dbReference>
<dbReference type="Gene3D" id="3.40.1230.10">
    <property type="entry name" value="MTH938-like"/>
    <property type="match status" value="1"/>
</dbReference>
<accession>A0ABP9M3Z0</accession>
<name>A0ABP9M3Z0_9BURK</name>
<gene>
    <name evidence="1" type="ORF">GCM10023337_09010</name>
</gene>
<dbReference type="SUPFAM" id="SSF64076">
    <property type="entry name" value="MTH938-like"/>
    <property type="match status" value="1"/>
</dbReference>
<reference evidence="2" key="1">
    <citation type="journal article" date="2019" name="Int. J. Syst. Evol. Microbiol.">
        <title>The Global Catalogue of Microorganisms (GCM) 10K type strain sequencing project: providing services to taxonomists for standard genome sequencing and annotation.</title>
        <authorList>
            <consortium name="The Broad Institute Genomics Platform"/>
            <consortium name="The Broad Institute Genome Sequencing Center for Infectious Disease"/>
            <person name="Wu L."/>
            <person name="Ma J."/>
        </authorList>
    </citation>
    <scope>NUCLEOTIDE SEQUENCE [LARGE SCALE GENOMIC DNA]</scope>
    <source>
        <strain evidence="2">JCM 18423</strain>
    </source>
</reference>